<dbReference type="InterPro" id="IPR051794">
    <property type="entry name" value="PG_Endopeptidase_C40"/>
</dbReference>
<keyword evidence="5" id="KW-0732">Signal</keyword>
<organism evidence="7 8">
    <name type="scientific">Nonomuraea salmonea</name>
    <dbReference type="NCBI Taxonomy" id="46181"/>
    <lineage>
        <taxon>Bacteria</taxon>
        <taxon>Bacillati</taxon>
        <taxon>Actinomycetota</taxon>
        <taxon>Actinomycetes</taxon>
        <taxon>Streptosporangiales</taxon>
        <taxon>Streptosporangiaceae</taxon>
        <taxon>Nonomuraea</taxon>
    </lineage>
</organism>
<gene>
    <name evidence="7" type="ORF">ACFFR3_45845</name>
</gene>
<evidence type="ECO:0000256" key="3">
    <source>
        <dbReference type="ARBA" id="ARBA00022801"/>
    </source>
</evidence>
<evidence type="ECO:0000256" key="2">
    <source>
        <dbReference type="ARBA" id="ARBA00022670"/>
    </source>
</evidence>
<dbReference type="Gene3D" id="3.90.1720.10">
    <property type="entry name" value="endopeptidase domain like (from Nostoc punctiforme)"/>
    <property type="match status" value="1"/>
</dbReference>
<keyword evidence="2" id="KW-0645">Protease</keyword>
<name>A0ABV5P4K4_9ACTN</name>
<evidence type="ECO:0000313" key="7">
    <source>
        <dbReference type="EMBL" id="MFB9476859.1"/>
    </source>
</evidence>
<feature type="chain" id="PRO_5045533440" evidence="5">
    <location>
        <begin position="31"/>
        <end position="154"/>
    </location>
</feature>
<dbReference type="PROSITE" id="PS51935">
    <property type="entry name" value="NLPC_P60"/>
    <property type="match status" value="1"/>
</dbReference>
<evidence type="ECO:0000259" key="6">
    <source>
        <dbReference type="PROSITE" id="PS51935"/>
    </source>
</evidence>
<evidence type="ECO:0000313" key="8">
    <source>
        <dbReference type="Proteomes" id="UP001589568"/>
    </source>
</evidence>
<evidence type="ECO:0000256" key="1">
    <source>
        <dbReference type="ARBA" id="ARBA00007074"/>
    </source>
</evidence>
<dbReference type="PANTHER" id="PTHR47359">
    <property type="entry name" value="PEPTIDOGLYCAN DL-ENDOPEPTIDASE CWLO"/>
    <property type="match status" value="1"/>
</dbReference>
<sequence>MINRRMLRAAMLTTLATAGTIAVNAPAAYAAQAQAVRAATAVRWANGQVGDPYRWGGAGPHSFDCSGLTMYVWRRAGVKLPHNAAGQYRAVRTKVSWRNLKPGDLMLLYGYGHVGIYVGGGRWVHAPGKGRPVRKESIHGWVRSKFNGAVRPGM</sequence>
<reference evidence="7 8" key="1">
    <citation type="submission" date="2024-09" db="EMBL/GenBank/DDBJ databases">
        <authorList>
            <person name="Sun Q."/>
            <person name="Mori K."/>
        </authorList>
    </citation>
    <scope>NUCLEOTIDE SEQUENCE [LARGE SCALE GENOMIC DNA]</scope>
    <source>
        <strain evidence="7 8">JCM 3324</strain>
    </source>
</reference>
<protein>
    <submittedName>
        <fullName evidence="7">C40 family peptidase</fullName>
    </submittedName>
</protein>
<comment type="similarity">
    <text evidence="1">Belongs to the peptidase C40 family.</text>
</comment>
<dbReference type="SUPFAM" id="SSF54001">
    <property type="entry name" value="Cysteine proteinases"/>
    <property type="match status" value="1"/>
</dbReference>
<keyword evidence="3" id="KW-0378">Hydrolase</keyword>
<dbReference type="Proteomes" id="UP001589568">
    <property type="component" value="Unassembled WGS sequence"/>
</dbReference>
<keyword evidence="4" id="KW-0788">Thiol protease</keyword>
<evidence type="ECO:0000256" key="5">
    <source>
        <dbReference type="SAM" id="SignalP"/>
    </source>
</evidence>
<dbReference type="RefSeq" id="WP_379485205.1">
    <property type="nucleotide sequence ID" value="NZ_JBHMCF010000057.1"/>
</dbReference>
<keyword evidence="8" id="KW-1185">Reference proteome</keyword>
<feature type="signal peptide" evidence="5">
    <location>
        <begin position="1"/>
        <end position="30"/>
    </location>
</feature>
<dbReference type="InterPro" id="IPR038765">
    <property type="entry name" value="Papain-like_cys_pep_sf"/>
</dbReference>
<feature type="domain" description="NlpC/P60" evidence="6">
    <location>
        <begin position="35"/>
        <end position="153"/>
    </location>
</feature>
<proteinExistence type="inferred from homology"/>
<dbReference type="EMBL" id="JBHMCF010000057">
    <property type="protein sequence ID" value="MFB9476859.1"/>
    <property type="molecule type" value="Genomic_DNA"/>
</dbReference>
<comment type="caution">
    <text evidence="7">The sequence shown here is derived from an EMBL/GenBank/DDBJ whole genome shotgun (WGS) entry which is preliminary data.</text>
</comment>
<dbReference type="PANTHER" id="PTHR47359:SF3">
    <property type="entry name" value="NLP_P60 DOMAIN-CONTAINING PROTEIN-RELATED"/>
    <property type="match status" value="1"/>
</dbReference>
<dbReference type="Pfam" id="PF00877">
    <property type="entry name" value="NLPC_P60"/>
    <property type="match status" value="1"/>
</dbReference>
<evidence type="ECO:0000256" key="4">
    <source>
        <dbReference type="ARBA" id="ARBA00022807"/>
    </source>
</evidence>
<accession>A0ABV5P4K4</accession>
<dbReference type="InterPro" id="IPR000064">
    <property type="entry name" value="NLP_P60_dom"/>
</dbReference>